<sequence length="347" mass="41349">MLLLCFTANASAWADHELQAIEEQATEPDIKDRQAVEDDLKYFLEQFHGKEFVDWMKGLIGLKYEVTDYLDDVGDNVDKFLGDETLQVERRGSVFKLYLPFTYYDRGVLESTPKFRAYIDMPRTKKRMRLLISSFDETNLDNADDSLNATPNLGQGGLDDDSGTSIAAQYLLDSRENRLFQFDLGARVSGLKFNPYARLRFRYKTKFDNFVVSRSTQTLLYERIRHWVWEMRQDFDYQTASNHLLRSETRGTWLVEDELYQIRQRGIVFFQINQHRVRSYFAEGYFDYDRNGFSAQQYALGMNWREKLYQDWLFAEMEPRLSWFAEDDFDSTQFSIRFMLEMHFRKH</sequence>
<reference evidence="1 2" key="1">
    <citation type="submission" date="2021-03" db="EMBL/GenBank/DDBJ databases">
        <title>Thiomicrorhabdus sp.nov.,novel sulfur-oxidizing bacteria isolated from coastal sediment.</title>
        <authorList>
            <person name="Liu X."/>
        </authorList>
    </citation>
    <scope>NUCLEOTIDE SEQUENCE [LARGE SCALE GENOMIC DNA]</scope>
    <source>
        <strain evidence="1 2">6S2-11</strain>
    </source>
</reference>
<keyword evidence="2" id="KW-1185">Reference proteome</keyword>
<gene>
    <name evidence="1" type="ORF">J3998_09340</name>
</gene>
<accession>A0ABS3Q621</accession>
<comment type="caution">
    <text evidence="1">The sequence shown here is derived from an EMBL/GenBank/DDBJ whole genome shotgun (WGS) entry which is preliminary data.</text>
</comment>
<protein>
    <recommendedName>
        <fullName evidence="3">DUF3570 domain-containing protein</fullName>
    </recommendedName>
</protein>
<evidence type="ECO:0008006" key="3">
    <source>
        <dbReference type="Google" id="ProtNLM"/>
    </source>
</evidence>
<evidence type="ECO:0000313" key="2">
    <source>
        <dbReference type="Proteomes" id="UP000664835"/>
    </source>
</evidence>
<dbReference type="RefSeq" id="WP_208150393.1">
    <property type="nucleotide sequence ID" value="NZ_JAGETV010000017.1"/>
</dbReference>
<dbReference type="Proteomes" id="UP000664835">
    <property type="component" value="Unassembled WGS sequence"/>
</dbReference>
<proteinExistence type="predicted"/>
<organism evidence="1 2">
    <name type="scientific">Thiomicrorhabdus marina</name>
    <dbReference type="NCBI Taxonomy" id="2818442"/>
    <lineage>
        <taxon>Bacteria</taxon>
        <taxon>Pseudomonadati</taxon>
        <taxon>Pseudomonadota</taxon>
        <taxon>Gammaproteobacteria</taxon>
        <taxon>Thiotrichales</taxon>
        <taxon>Piscirickettsiaceae</taxon>
        <taxon>Thiomicrorhabdus</taxon>
    </lineage>
</organism>
<name>A0ABS3Q621_9GAMM</name>
<evidence type="ECO:0000313" key="1">
    <source>
        <dbReference type="EMBL" id="MBO1927779.1"/>
    </source>
</evidence>
<dbReference type="EMBL" id="JAGETV010000017">
    <property type="protein sequence ID" value="MBO1927779.1"/>
    <property type="molecule type" value="Genomic_DNA"/>
</dbReference>